<name>X1E3G6_9ZZZZ</name>
<gene>
    <name evidence="1" type="ORF">S01H4_45973</name>
</gene>
<protein>
    <recommendedName>
        <fullName evidence="2">Glycosyl hydrolase-like 10 domain-containing protein</fullName>
    </recommendedName>
</protein>
<comment type="caution">
    <text evidence="1">The sequence shown here is derived from an EMBL/GenBank/DDBJ whole genome shotgun (WGS) entry which is preliminary data.</text>
</comment>
<sequence length="260" mass="30181">MFSVLSITSCNYKPGNSSVEGKMIGVKIYDHNKDFESLINDWKDMGINTVFTSPQLFSDKKFRTITRENEITSFIILPIFYNREALQENPDLYAITKNGKQAKDDWVTFVCPSREEYRKSIIDSIKTIIKELDPDGISLDFIRHFVFWEKIYPDRTFESLPNTCFDSTCINKFQEETKINIPDSLKTENNIYEWIKANCLYEWVEWKCELITSLIAEISKEAKSLKPGILINVHAVPWRHDDFNGAIKTVAGQNFSEISD</sequence>
<feature type="non-terminal residue" evidence="1">
    <location>
        <position position="260"/>
    </location>
</feature>
<dbReference type="Gene3D" id="3.20.20.80">
    <property type="entry name" value="Glycosidases"/>
    <property type="match status" value="1"/>
</dbReference>
<organism evidence="1">
    <name type="scientific">marine sediment metagenome</name>
    <dbReference type="NCBI Taxonomy" id="412755"/>
    <lineage>
        <taxon>unclassified sequences</taxon>
        <taxon>metagenomes</taxon>
        <taxon>ecological metagenomes</taxon>
    </lineage>
</organism>
<dbReference type="EMBL" id="BART01025637">
    <property type="protein sequence ID" value="GAH03203.1"/>
    <property type="molecule type" value="Genomic_DNA"/>
</dbReference>
<accession>X1E3G6</accession>
<reference evidence="1" key="1">
    <citation type="journal article" date="2014" name="Front. Microbiol.">
        <title>High frequency of phylogenetically diverse reductive dehalogenase-homologous genes in deep subseafloor sedimentary metagenomes.</title>
        <authorList>
            <person name="Kawai M."/>
            <person name="Futagami T."/>
            <person name="Toyoda A."/>
            <person name="Takaki Y."/>
            <person name="Nishi S."/>
            <person name="Hori S."/>
            <person name="Arai W."/>
            <person name="Tsubouchi T."/>
            <person name="Morono Y."/>
            <person name="Uchiyama I."/>
            <person name="Ito T."/>
            <person name="Fujiyama A."/>
            <person name="Inagaki F."/>
            <person name="Takami H."/>
        </authorList>
    </citation>
    <scope>NUCLEOTIDE SEQUENCE</scope>
    <source>
        <strain evidence="1">Expedition CK06-06</strain>
    </source>
</reference>
<proteinExistence type="predicted"/>
<dbReference type="AlphaFoldDB" id="X1E3G6"/>
<evidence type="ECO:0008006" key="2">
    <source>
        <dbReference type="Google" id="ProtNLM"/>
    </source>
</evidence>
<dbReference type="InterPro" id="IPR017853">
    <property type="entry name" value="GH"/>
</dbReference>
<evidence type="ECO:0000313" key="1">
    <source>
        <dbReference type="EMBL" id="GAH03203.1"/>
    </source>
</evidence>
<dbReference type="SUPFAM" id="SSF51445">
    <property type="entry name" value="(Trans)glycosidases"/>
    <property type="match status" value="1"/>
</dbReference>